<keyword evidence="1" id="KW-0812">Transmembrane</keyword>
<dbReference type="AlphaFoldDB" id="A0A8D8SYY9"/>
<feature type="transmembrane region" description="Helical" evidence="1">
    <location>
        <begin position="60"/>
        <end position="85"/>
    </location>
</feature>
<keyword evidence="1" id="KW-0472">Membrane</keyword>
<protein>
    <submittedName>
        <fullName evidence="2">Uncharacterized protein</fullName>
    </submittedName>
</protein>
<proteinExistence type="predicted"/>
<evidence type="ECO:0000313" key="2">
    <source>
        <dbReference type="EMBL" id="CAG6676514.1"/>
    </source>
</evidence>
<organism evidence="2">
    <name type="scientific">Cacopsylla melanoneura</name>
    <dbReference type="NCBI Taxonomy" id="428564"/>
    <lineage>
        <taxon>Eukaryota</taxon>
        <taxon>Metazoa</taxon>
        <taxon>Ecdysozoa</taxon>
        <taxon>Arthropoda</taxon>
        <taxon>Hexapoda</taxon>
        <taxon>Insecta</taxon>
        <taxon>Pterygota</taxon>
        <taxon>Neoptera</taxon>
        <taxon>Paraneoptera</taxon>
        <taxon>Hemiptera</taxon>
        <taxon>Sternorrhyncha</taxon>
        <taxon>Psylloidea</taxon>
        <taxon>Psyllidae</taxon>
        <taxon>Psyllinae</taxon>
        <taxon>Cacopsylla</taxon>
    </lineage>
</organism>
<accession>A0A8D8SYY9</accession>
<sequence length="131" mass="16179">MAFFWLSSQNDIQRSFKFQWPPSSTLLYFLIFMLIFFIICLCLFLILTFWFTILPRVSELIFLLVLPCLPPVYIVSLFLLCYFTVTFHIHLNYYYQILFYIIGLYFQKKYYVTIVIKYYNIYLHTLYFYCK</sequence>
<reference evidence="2" key="1">
    <citation type="submission" date="2021-05" db="EMBL/GenBank/DDBJ databases">
        <authorList>
            <person name="Alioto T."/>
            <person name="Alioto T."/>
            <person name="Gomez Garrido J."/>
        </authorList>
    </citation>
    <scope>NUCLEOTIDE SEQUENCE</scope>
</reference>
<dbReference type="EMBL" id="HBUF01240005">
    <property type="protein sequence ID" value="CAG6676514.1"/>
    <property type="molecule type" value="Transcribed_RNA"/>
</dbReference>
<evidence type="ECO:0000256" key="1">
    <source>
        <dbReference type="SAM" id="Phobius"/>
    </source>
</evidence>
<name>A0A8D8SYY9_9HEMI</name>
<keyword evidence="1" id="KW-1133">Transmembrane helix</keyword>
<feature type="transmembrane region" description="Helical" evidence="1">
    <location>
        <begin position="26"/>
        <end position="53"/>
    </location>
</feature>